<dbReference type="Pfam" id="PF01471">
    <property type="entry name" value="PG_binding_1"/>
    <property type="match status" value="2"/>
</dbReference>
<reference evidence="4" key="1">
    <citation type="submission" date="2018-04" db="EMBL/GenBank/DDBJ databases">
        <authorList>
            <person name="Cornet L."/>
        </authorList>
    </citation>
    <scope>NUCLEOTIDE SEQUENCE [LARGE SCALE GENOMIC DNA]</scope>
</reference>
<dbReference type="EMBL" id="QBMP01000021">
    <property type="protein sequence ID" value="PZO59546.1"/>
    <property type="molecule type" value="Genomic_DNA"/>
</dbReference>
<keyword evidence="1" id="KW-1133">Transmembrane helix</keyword>
<evidence type="ECO:0000259" key="2">
    <source>
        <dbReference type="Pfam" id="PF01471"/>
    </source>
</evidence>
<evidence type="ECO:0000256" key="1">
    <source>
        <dbReference type="SAM" id="Phobius"/>
    </source>
</evidence>
<dbReference type="SUPFAM" id="SSF47090">
    <property type="entry name" value="PGBD-like"/>
    <property type="match status" value="2"/>
</dbReference>
<evidence type="ECO:0000313" key="4">
    <source>
        <dbReference type="Proteomes" id="UP000249794"/>
    </source>
</evidence>
<organism evidence="3 4">
    <name type="scientific">Phormidesmis priestleyi</name>
    <dbReference type="NCBI Taxonomy" id="268141"/>
    <lineage>
        <taxon>Bacteria</taxon>
        <taxon>Bacillati</taxon>
        <taxon>Cyanobacteriota</taxon>
        <taxon>Cyanophyceae</taxon>
        <taxon>Leptolyngbyales</taxon>
        <taxon>Leptolyngbyaceae</taxon>
        <taxon>Phormidesmis</taxon>
    </lineage>
</organism>
<feature type="domain" description="Peptidoglycan binding-like" evidence="2">
    <location>
        <begin position="62"/>
        <end position="116"/>
    </location>
</feature>
<dbReference type="InterPro" id="IPR002477">
    <property type="entry name" value="Peptidoglycan-bd-like"/>
</dbReference>
<sequence length="279" mass="29784">MKQLAVRTLISFLGVRFLGWGVCGLALVQLVQLPAIAYSPAPQPSQLLAVALSSRSLRLGDSGADVRALQRLLTRNGIYPFEVDGVYGQETADAVATYQRIRELPATGVADEATLEDMDFDFLPAAAIAPTAAAPTAARVPSLIAGSLSSGASGTDVIALQQRLNGFGIPVFVDGVYGFETQQAVRTYQRVQGLNVTGEADNETLQAMGFGVPDYPYITAVIADESQLVSVRKFFPDAYIDSLRQGSFINIGSFGQRSPAEARADAARARGFSTRVLYR</sequence>
<reference evidence="3 4" key="2">
    <citation type="submission" date="2018-06" db="EMBL/GenBank/DDBJ databases">
        <title>Metagenomic assembly of (sub)arctic Cyanobacteria and their associated microbiome from non-axenic cultures.</title>
        <authorList>
            <person name="Baurain D."/>
        </authorList>
    </citation>
    <scope>NUCLEOTIDE SEQUENCE [LARGE SCALE GENOMIC DNA]</scope>
    <source>
        <strain evidence="3">ULC027bin1</strain>
    </source>
</reference>
<gene>
    <name evidence="3" type="ORF">DCF15_03650</name>
</gene>
<dbReference type="Proteomes" id="UP000249794">
    <property type="component" value="Unassembled WGS sequence"/>
</dbReference>
<dbReference type="Gene3D" id="1.10.101.10">
    <property type="entry name" value="PGBD-like superfamily/PGBD"/>
    <property type="match status" value="2"/>
</dbReference>
<keyword evidence="1" id="KW-0812">Transmembrane</keyword>
<proteinExistence type="predicted"/>
<name>A0A2W4XQB3_9CYAN</name>
<evidence type="ECO:0000313" key="3">
    <source>
        <dbReference type="EMBL" id="PZO59546.1"/>
    </source>
</evidence>
<accession>A0A2W4XQB3</accession>
<keyword evidence="1" id="KW-0472">Membrane</keyword>
<protein>
    <recommendedName>
        <fullName evidence="2">Peptidoglycan binding-like domain-containing protein</fullName>
    </recommendedName>
</protein>
<dbReference type="InterPro" id="IPR036366">
    <property type="entry name" value="PGBDSf"/>
</dbReference>
<feature type="transmembrane region" description="Helical" evidence="1">
    <location>
        <begin position="12"/>
        <end position="31"/>
    </location>
</feature>
<comment type="caution">
    <text evidence="3">The sequence shown here is derived from an EMBL/GenBank/DDBJ whole genome shotgun (WGS) entry which is preliminary data.</text>
</comment>
<dbReference type="InterPro" id="IPR036365">
    <property type="entry name" value="PGBD-like_sf"/>
</dbReference>
<dbReference type="AlphaFoldDB" id="A0A2W4XQB3"/>
<feature type="domain" description="Peptidoglycan binding-like" evidence="2">
    <location>
        <begin position="153"/>
        <end position="208"/>
    </location>
</feature>